<dbReference type="RefSeq" id="WP_197315479.1">
    <property type="nucleotide sequence ID" value="NZ_JADZSC010000001.1"/>
</dbReference>
<dbReference type="Proteomes" id="UP000614490">
    <property type="component" value="Unassembled WGS sequence"/>
</dbReference>
<accession>A0A931HSL1</accession>
<evidence type="ECO:0000259" key="2">
    <source>
        <dbReference type="SMART" id="SM00943"/>
    </source>
</evidence>
<dbReference type="EMBL" id="JADZSC010000001">
    <property type="protein sequence ID" value="MBH0228835.1"/>
    <property type="molecule type" value="Genomic_DNA"/>
</dbReference>
<keyword evidence="4" id="KW-1185">Reference proteome</keyword>
<dbReference type="Pfam" id="PF08708">
    <property type="entry name" value="PriCT_1"/>
    <property type="match status" value="1"/>
</dbReference>
<organism evidence="3 4">
    <name type="scientific">Halobacillus yeomjeoni</name>
    <dbReference type="NCBI Taxonomy" id="311194"/>
    <lineage>
        <taxon>Bacteria</taxon>
        <taxon>Bacillati</taxon>
        <taxon>Bacillota</taxon>
        <taxon>Bacilli</taxon>
        <taxon>Bacillales</taxon>
        <taxon>Bacillaceae</taxon>
        <taxon>Halobacillus</taxon>
    </lineage>
</organism>
<dbReference type="SMART" id="SM00942">
    <property type="entry name" value="PriCT_1"/>
    <property type="match status" value="1"/>
</dbReference>
<dbReference type="SUPFAM" id="SSF56747">
    <property type="entry name" value="Prim-pol domain"/>
    <property type="match status" value="1"/>
</dbReference>
<dbReference type="AlphaFoldDB" id="A0A931HSL1"/>
<gene>
    <name evidence="3" type="ORF">H0267_01305</name>
</gene>
<reference evidence="3 4" key="1">
    <citation type="journal article" date="2005" name="Int. J. Syst. Evol. Microbiol.">
        <title>Halobacillus yeomjeoni sp. nov., isolated from a marine solar saltern in Korea.</title>
        <authorList>
            <person name="Yoon J.H."/>
            <person name="Kang S.J."/>
            <person name="Lee C.H."/>
            <person name="Oh H.W."/>
            <person name="Oh T.K."/>
        </authorList>
    </citation>
    <scope>NUCLEOTIDE SEQUENCE [LARGE SCALE GENOMIC DNA]</scope>
    <source>
        <strain evidence="3 4">KCTC 3957</strain>
    </source>
</reference>
<dbReference type="InterPro" id="IPR015330">
    <property type="entry name" value="DNA_primase/pol_bifunc_N"/>
</dbReference>
<feature type="domain" description="Primase C-terminal 1" evidence="1">
    <location>
        <begin position="197"/>
        <end position="263"/>
    </location>
</feature>
<dbReference type="Pfam" id="PF09250">
    <property type="entry name" value="Prim-Pol"/>
    <property type="match status" value="1"/>
</dbReference>
<protein>
    <submittedName>
        <fullName evidence="3">Bifunctional DNA primase/polymerase</fullName>
    </submittedName>
</protein>
<feature type="domain" description="DNA primase/polymerase bifunctional N-terminal" evidence="2">
    <location>
        <begin position="18"/>
        <end position="178"/>
    </location>
</feature>
<comment type="caution">
    <text evidence="3">The sequence shown here is derived from an EMBL/GenBank/DDBJ whole genome shotgun (WGS) entry which is preliminary data.</text>
</comment>
<dbReference type="InterPro" id="IPR014820">
    <property type="entry name" value="PriCT_1"/>
</dbReference>
<evidence type="ECO:0000313" key="4">
    <source>
        <dbReference type="Proteomes" id="UP000614490"/>
    </source>
</evidence>
<proteinExistence type="predicted"/>
<evidence type="ECO:0000259" key="1">
    <source>
        <dbReference type="SMART" id="SM00942"/>
    </source>
</evidence>
<name>A0A931HSL1_9BACI</name>
<dbReference type="SMART" id="SM00943">
    <property type="entry name" value="Prim-Pol"/>
    <property type="match status" value="1"/>
</dbReference>
<sequence>MINSILAQKQEDILYKSALAYVELFNWPVFPLKPKSKTPLFAGGFHNATRDVSKIKQWWTEHPEANIGLPTGDASGISVLDVDPRNGGDSSIEKLIEKYEDLPDTVTCLTAGGGQHYYFLYDKRINKSKLQGYEGLDLQGRGKYVILPPSIHPNCRKYEWELSSRPTDTSIVNVPQWLIELAGEDIQTVKKPLNHWKEILGGIMEGGRNEATASLAGYLLRKGLHPEVAYEITYLWNKGRNTPPLSDDEMDRTFNSIFQSEVGRLKKGRY</sequence>
<dbReference type="CDD" id="cd04859">
    <property type="entry name" value="Prim_Pol"/>
    <property type="match status" value="1"/>
</dbReference>
<evidence type="ECO:0000313" key="3">
    <source>
        <dbReference type="EMBL" id="MBH0228835.1"/>
    </source>
</evidence>